<evidence type="ECO:0000313" key="4">
    <source>
        <dbReference type="Proteomes" id="UP001500552"/>
    </source>
</evidence>
<feature type="region of interest" description="Disordered" evidence="2">
    <location>
        <begin position="183"/>
        <end position="213"/>
    </location>
</feature>
<proteinExistence type="predicted"/>
<organism evidence="3 4">
    <name type="scientific">Pontibacter saemangeumensis</name>
    <dbReference type="NCBI Taxonomy" id="1084525"/>
    <lineage>
        <taxon>Bacteria</taxon>
        <taxon>Pseudomonadati</taxon>
        <taxon>Bacteroidota</taxon>
        <taxon>Cytophagia</taxon>
        <taxon>Cytophagales</taxon>
        <taxon>Hymenobacteraceae</taxon>
        <taxon>Pontibacter</taxon>
    </lineage>
</organism>
<dbReference type="RefSeq" id="WP_345161151.1">
    <property type="nucleotide sequence ID" value="NZ_BAABHC010000029.1"/>
</dbReference>
<dbReference type="InterPro" id="IPR036869">
    <property type="entry name" value="J_dom_sf"/>
</dbReference>
<feature type="region of interest" description="Disordered" evidence="2">
    <location>
        <begin position="1"/>
        <end position="20"/>
    </location>
</feature>
<evidence type="ECO:0000256" key="2">
    <source>
        <dbReference type="SAM" id="MobiDB-lite"/>
    </source>
</evidence>
<dbReference type="SUPFAM" id="SSF46565">
    <property type="entry name" value="Chaperone J-domain"/>
    <property type="match status" value="1"/>
</dbReference>
<gene>
    <name evidence="3" type="ORF">GCM10023188_37410</name>
</gene>
<evidence type="ECO:0000313" key="3">
    <source>
        <dbReference type="EMBL" id="GAA4440312.1"/>
    </source>
</evidence>
<dbReference type="Gene3D" id="1.10.287.110">
    <property type="entry name" value="DnaJ domain"/>
    <property type="match status" value="1"/>
</dbReference>
<comment type="caution">
    <text evidence="3">The sequence shown here is derived from an EMBL/GenBank/DDBJ whole genome shotgun (WGS) entry which is preliminary data.</text>
</comment>
<name>A0ABP8M167_9BACT</name>
<feature type="compositionally biased region" description="Basic and acidic residues" evidence="2">
    <location>
        <begin position="202"/>
        <end position="211"/>
    </location>
</feature>
<keyword evidence="4" id="KW-1185">Reference proteome</keyword>
<accession>A0ABP8M167</accession>
<feature type="coiled-coil region" evidence="1">
    <location>
        <begin position="32"/>
        <end position="66"/>
    </location>
</feature>
<keyword evidence="1" id="KW-0175">Coiled coil</keyword>
<protein>
    <submittedName>
        <fullName evidence="3">J domain-containing protein</fullName>
    </submittedName>
</protein>
<reference evidence="4" key="1">
    <citation type="journal article" date="2019" name="Int. J. Syst. Evol. Microbiol.">
        <title>The Global Catalogue of Microorganisms (GCM) 10K type strain sequencing project: providing services to taxonomists for standard genome sequencing and annotation.</title>
        <authorList>
            <consortium name="The Broad Institute Genomics Platform"/>
            <consortium name="The Broad Institute Genome Sequencing Center for Infectious Disease"/>
            <person name="Wu L."/>
            <person name="Ma J."/>
        </authorList>
    </citation>
    <scope>NUCLEOTIDE SEQUENCE [LARGE SCALE GENOMIC DNA]</scope>
    <source>
        <strain evidence="4">JCM 17926</strain>
    </source>
</reference>
<evidence type="ECO:0000256" key="1">
    <source>
        <dbReference type="SAM" id="Coils"/>
    </source>
</evidence>
<sequence>MAEFENEGEMPDKNTSAKGLVPQITVQEKSPLSKLQRQFNSKIKKINTLKKNLAEREALVVQARARVETELRPIMGQLVEKRIELVKLLDRSYALTVFRKREKDKIALLIEDISYNLIEAHGVEELIPLHDKYAAMPHADAVKQAEEEAREMTQDIFRSVFGLEVEVDDFDQIEEQILQQLEEREKERSEKKSARKKTKAQLAKEEKRKAEMSNISKASRRVYTDLVKLLHPDKEQDEATRAWKEEAMKQITHAYKQDDFFELLRLRMEHIPEQDKNLDQLPEEQLKYYLKLLNEQVRDLEDQQYAFFSGPDASFYHQYCGNPKQMDQKFGTAKNDLKKELKQLKQDLQNLEEPAYLRAFLKELRFS</sequence>
<dbReference type="Proteomes" id="UP001500552">
    <property type="component" value="Unassembled WGS sequence"/>
</dbReference>
<dbReference type="EMBL" id="BAABHC010000029">
    <property type="protein sequence ID" value="GAA4440312.1"/>
    <property type="molecule type" value="Genomic_DNA"/>
</dbReference>
<feature type="compositionally biased region" description="Basic and acidic residues" evidence="2">
    <location>
        <begin position="183"/>
        <end position="192"/>
    </location>
</feature>